<organism evidence="2 3">
    <name type="scientific">Gopherus agassizii</name>
    <name type="common">Agassiz's desert tortoise</name>
    <dbReference type="NCBI Taxonomy" id="38772"/>
    <lineage>
        <taxon>Eukaryota</taxon>
        <taxon>Metazoa</taxon>
        <taxon>Chordata</taxon>
        <taxon>Craniata</taxon>
        <taxon>Vertebrata</taxon>
        <taxon>Euteleostomi</taxon>
        <taxon>Archelosauria</taxon>
        <taxon>Testudinata</taxon>
        <taxon>Testudines</taxon>
        <taxon>Cryptodira</taxon>
        <taxon>Durocryptodira</taxon>
        <taxon>Testudinoidea</taxon>
        <taxon>Testudinidae</taxon>
        <taxon>Gopherus</taxon>
    </lineage>
</organism>
<reference evidence="3" key="1">
    <citation type="journal article" date="2017" name="PLoS ONE">
        <title>The Agassiz's desert tortoise genome provides a resource for the conservation of a threatened species.</title>
        <authorList>
            <person name="Tollis M."/>
            <person name="DeNardo D.F."/>
            <person name="Cornelius J.A."/>
            <person name="Dolby G.A."/>
            <person name="Edwards T."/>
            <person name="Henen B.T."/>
            <person name="Karl A.E."/>
            <person name="Murphy R.W."/>
            <person name="Kusumi K."/>
        </authorList>
    </citation>
    <scope>NUCLEOTIDE SEQUENCE [LARGE SCALE GENOMIC DNA]</scope>
</reference>
<keyword evidence="3" id="KW-1185">Reference proteome</keyword>
<sequence length="314" mass="30861">MGLRTLHTGLFLLLLLCLARGSLQGGLKPQANGALGRLYLPSLIWGAGGVHPEAWLGPAGAKAGPYTGYGPQGLQLGPGAQNGFGVAPGVRVKPGKAGYGVPAGYGAGLGGYSQGAKQKLGFGAGPRAGSYPTTQQGYAGTGGGYLVNGAQLGYENGYGAGGNSHPGAGLQTGYGNGAQAAYLGRFAGPGTDLSAAKFGLGQLPYNGQPQQAMPTGLGGDYGAGKYGGTGQLTYRAQPARPSALDGNGNGPGYANGGDLQANGLAAGGYGPLTAGQAPRGYGLTPAAHGGKEAKYGLNSFLGNGYRGRCPPGKC</sequence>
<evidence type="ECO:0000313" key="3">
    <source>
        <dbReference type="Proteomes" id="UP000291020"/>
    </source>
</evidence>
<dbReference type="Ensembl" id="ENSGAGT00000010630.1">
    <property type="protein sequence ID" value="ENSGAGP00000009262.1"/>
    <property type="gene ID" value="ENSGAGG00000007314.1"/>
</dbReference>
<protein>
    <recommendedName>
        <fullName evidence="4">Elastin</fullName>
    </recommendedName>
</protein>
<feature type="chain" id="PRO_5019183493" description="Elastin" evidence="1">
    <location>
        <begin position="22"/>
        <end position="314"/>
    </location>
</feature>
<reference evidence="2" key="2">
    <citation type="submission" date="2025-08" db="UniProtKB">
        <authorList>
            <consortium name="Ensembl"/>
        </authorList>
    </citation>
    <scope>IDENTIFICATION</scope>
</reference>
<evidence type="ECO:0000256" key="1">
    <source>
        <dbReference type="SAM" id="SignalP"/>
    </source>
</evidence>
<dbReference type="Proteomes" id="UP000291020">
    <property type="component" value="Unassembled WGS sequence"/>
</dbReference>
<accession>A0A452H465</accession>
<reference evidence="2" key="3">
    <citation type="submission" date="2025-09" db="UniProtKB">
        <authorList>
            <consortium name="Ensembl"/>
        </authorList>
    </citation>
    <scope>IDENTIFICATION</scope>
</reference>
<name>A0A452H465_9SAUR</name>
<dbReference type="AlphaFoldDB" id="A0A452H465"/>
<dbReference type="STRING" id="38772.ENSGAGP00000009262"/>
<feature type="signal peptide" evidence="1">
    <location>
        <begin position="1"/>
        <end position="21"/>
    </location>
</feature>
<evidence type="ECO:0008006" key="4">
    <source>
        <dbReference type="Google" id="ProtNLM"/>
    </source>
</evidence>
<keyword evidence="1" id="KW-0732">Signal</keyword>
<evidence type="ECO:0000313" key="2">
    <source>
        <dbReference type="Ensembl" id="ENSGAGP00000009262.1"/>
    </source>
</evidence>
<proteinExistence type="predicted"/>